<dbReference type="InterPro" id="IPR010086">
    <property type="entry name" value="Flavodoxin_lc"/>
</dbReference>
<proteinExistence type="inferred from homology"/>
<comment type="caution">
    <text evidence="9">The sequence shown here is derived from an EMBL/GenBank/DDBJ whole genome shotgun (WGS) entry which is preliminary data.</text>
</comment>
<dbReference type="PROSITE" id="PS50902">
    <property type="entry name" value="FLAVODOXIN_LIKE"/>
    <property type="match status" value="1"/>
</dbReference>
<evidence type="ECO:0000259" key="8">
    <source>
        <dbReference type="PROSITE" id="PS50902"/>
    </source>
</evidence>
<dbReference type="InterPro" id="IPR050619">
    <property type="entry name" value="Flavodoxin"/>
</dbReference>
<keyword evidence="5 7" id="KW-0288">FMN</keyword>
<dbReference type="InterPro" id="IPR029039">
    <property type="entry name" value="Flavoprotein-like_sf"/>
</dbReference>
<keyword evidence="3 7" id="KW-0813">Transport</keyword>
<evidence type="ECO:0000313" key="10">
    <source>
        <dbReference type="Proteomes" id="UP000295793"/>
    </source>
</evidence>
<evidence type="ECO:0000256" key="4">
    <source>
        <dbReference type="ARBA" id="ARBA00022630"/>
    </source>
</evidence>
<dbReference type="AlphaFoldDB" id="A0A4R3I7X0"/>
<dbReference type="Pfam" id="PF00258">
    <property type="entry name" value="Flavodoxin_1"/>
    <property type="match status" value="1"/>
</dbReference>
<dbReference type="PANTHER" id="PTHR42809">
    <property type="entry name" value="FLAVODOXIN 2"/>
    <property type="match status" value="1"/>
</dbReference>
<dbReference type="PANTHER" id="PTHR42809:SF1">
    <property type="entry name" value="FLAVODOXIN 1"/>
    <property type="match status" value="1"/>
</dbReference>
<protein>
    <recommendedName>
        <fullName evidence="7">Flavodoxin</fullName>
    </recommendedName>
</protein>
<dbReference type="GO" id="GO:0009055">
    <property type="term" value="F:electron transfer activity"/>
    <property type="evidence" value="ECO:0007669"/>
    <property type="project" value="UniProtKB-UniRule"/>
</dbReference>
<evidence type="ECO:0000256" key="5">
    <source>
        <dbReference type="ARBA" id="ARBA00022643"/>
    </source>
</evidence>
<organism evidence="9 10">
    <name type="scientific">Reinekea marinisedimentorum</name>
    <dbReference type="NCBI Taxonomy" id="230495"/>
    <lineage>
        <taxon>Bacteria</taxon>
        <taxon>Pseudomonadati</taxon>
        <taxon>Pseudomonadota</taxon>
        <taxon>Gammaproteobacteria</taxon>
        <taxon>Oceanospirillales</taxon>
        <taxon>Saccharospirillaceae</taxon>
        <taxon>Reinekea</taxon>
    </lineage>
</organism>
<evidence type="ECO:0000256" key="1">
    <source>
        <dbReference type="ARBA" id="ARBA00001917"/>
    </source>
</evidence>
<dbReference type="Proteomes" id="UP000295793">
    <property type="component" value="Unassembled WGS sequence"/>
</dbReference>
<sequence length="173" mass="18745">MAKIGVFVGTAGGTSMKVVDALVNEFEIDESDIINMEDDFGELDDLLEYDVLFLGSSTWGQGDPHFSWVDALLDMETGEFDFSGKKVAFFGAGDCKKHAENFCSALGKLYKSFTGAGASAVGFVPKSLYNYEFSLAEVGEQWCGCGIDEINEADKTEQRINEWIGAVKGSLTA</sequence>
<comment type="similarity">
    <text evidence="2 7">Belongs to the flavodoxin family.</text>
</comment>
<dbReference type="SUPFAM" id="SSF52218">
    <property type="entry name" value="Flavoproteins"/>
    <property type="match status" value="1"/>
</dbReference>
<dbReference type="EMBL" id="SLZR01000006">
    <property type="protein sequence ID" value="TCS41312.1"/>
    <property type="molecule type" value="Genomic_DNA"/>
</dbReference>
<evidence type="ECO:0000256" key="6">
    <source>
        <dbReference type="ARBA" id="ARBA00022982"/>
    </source>
</evidence>
<accession>A0A4R3I7X0</accession>
<comment type="function">
    <text evidence="7">Low-potential electron donor to a number of redox enzymes.</text>
</comment>
<evidence type="ECO:0000256" key="2">
    <source>
        <dbReference type="ARBA" id="ARBA00005267"/>
    </source>
</evidence>
<dbReference type="InterPro" id="IPR008254">
    <property type="entry name" value="Flavodoxin/NO_synth"/>
</dbReference>
<comment type="cofactor">
    <cofactor evidence="1 7">
        <name>FMN</name>
        <dbReference type="ChEBI" id="CHEBI:58210"/>
    </cofactor>
</comment>
<reference evidence="9 10" key="1">
    <citation type="submission" date="2019-03" db="EMBL/GenBank/DDBJ databases">
        <title>Genomic Encyclopedia of Archaeal and Bacterial Type Strains, Phase II (KMG-II): from individual species to whole genera.</title>
        <authorList>
            <person name="Goeker M."/>
        </authorList>
    </citation>
    <scope>NUCLEOTIDE SEQUENCE [LARGE SCALE GENOMIC DNA]</scope>
    <source>
        <strain evidence="9 10">DSM 15388</strain>
    </source>
</reference>
<keyword evidence="6 7" id="KW-0249">Electron transport</keyword>
<dbReference type="RefSeq" id="WP_132701287.1">
    <property type="nucleotide sequence ID" value="NZ_SLZR01000006.1"/>
</dbReference>
<name>A0A4R3I7X0_9GAMM</name>
<evidence type="ECO:0000256" key="7">
    <source>
        <dbReference type="PIRNR" id="PIRNR038996"/>
    </source>
</evidence>
<dbReference type="GO" id="GO:0010181">
    <property type="term" value="F:FMN binding"/>
    <property type="evidence" value="ECO:0007669"/>
    <property type="project" value="UniProtKB-UniRule"/>
</dbReference>
<gene>
    <name evidence="9" type="ORF">BCF53_10643</name>
</gene>
<dbReference type="Gene3D" id="3.40.50.360">
    <property type="match status" value="1"/>
</dbReference>
<keyword evidence="4 7" id="KW-0285">Flavoprotein</keyword>
<dbReference type="OrthoDB" id="359268at2"/>
<feature type="domain" description="Flavodoxin-like" evidence="8">
    <location>
        <begin position="4"/>
        <end position="168"/>
    </location>
</feature>
<keyword evidence="10" id="KW-1185">Reference proteome</keyword>
<evidence type="ECO:0000256" key="3">
    <source>
        <dbReference type="ARBA" id="ARBA00022448"/>
    </source>
</evidence>
<dbReference type="PIRSF" id="PIRSF038996">
    <property type="entry name" value="FldA"/>
    <property type="match status" value="1"/>
</dbReference>
<evidence type="ECO:0000313" key="9">
    <source>
        <dbReference type="EMBL" id="TCS41312.1"/>
    </source>
</evidence>